<keyword evidence="1" id="KW-0175">Coiled coil</keyword>
<dbReference type="PANTHER" id="PTHR48459:SF1">
    <property type="entry name" value="CUE DOMAIN-CONTAINING PROTEIN"/>
    <property type="match status" value="1"/>
</dbReference>
<name>A0A8J5L7U4_ZINOF</name>
<dbReference type="CDD" id="cd14279">
    <property type="entry name" value="CUE"/>
    <property type="match status" value="1"/>
</dbReference>
<reference evidence="4 5" key="1">
    <citation type="submission" date="2020-08" db="EMBL/GenBank/DDBJ databases">
        <title>Plant Genome Project.</title>
        <authorList>
            <person name="Zhang R.-G."/>
        </authorList>
    </citation>
    <scope>NUCLEOTIDE SEQUENCE [LARGE SCALE GENOMIC DNA]</scope>
    <source>
        <tissue evidence="4">Rhizome</tissue>
    </source>
</reference>
<dbReference type="InterPro" id="IPR003892">
    <property type="entry name" value="CUE"/>
</dbReference>
<organism evidence="4 5">
    <name type="scientific">Zingiber officinale</name>
    <name type="common">Ginger</name>
    <name type="synonym">Amomum zingiber</name>
    <dbReference type="NCBI Taxonomy" id="94328"/>
    <lineage>
        <taxon>Eukaryota</taxon>
        <taxon>Viridiplantae</taxon>
        <taxon>Streptophyta</taxon>
        <taxon>Embryophyta</taxon>
        <taxon>Tracheophyta</taxon>
        <taxon>Spermatophyta</taxon>
        <taxon>Magnoliopsida</taxon>
        <taxon>Liliopsida</taxon>
        <taxon>Zingiberales</taxon>
        <taxon>Zingiberaceae</taxon>
        <taxon>Zingiber</taxon>
    </lineage>
</organism>
<dbReference type="Proteomes" id="UP000734854">
    <property type="component" value="Unassembled WGS sequence"/>
</dbReference>
<feature type="region of interest" description="Disordered" evidence="2">
    <location>
        <begin position="267"/>
        <end position="293"/>
    </location>
</feature>
<accession>A0A8J5L7U4</accession>
<feature type="domain" description="CUE" evidence="3">
    <location>
        <begin position="2"/>
        <end position="45"/>
    </location>
</feature>
<evidence type="ECO:0000256" key="1">
    <source>
        <dbReference type="SAM" id="Coils"/>
    </source>
</evidence>
<protein>
    <recommendedName>
        <fullName evidence="3">CUE domain-containing protein</fullName>
    </recommendedName>
</protein>
<evidence type="ECO:0000259" key="3">
    <source>
        <dbReference type="PROSITE" id="PS51140"/>
    </source>
</evidence>
<keyword evidence="5" id="KW-1185">Reference proteome</keyword>
<gene>
    <name evidence="4" type="ORF">ZIOFF_027290</name>
</gene>
<feature type="coiled-coil region" evidence="1">
    <location>
        <begin position="507"/>
        <end position="591"/>
    </location>
</feature>
<dbReference type="EMBL" id="JACMSC010000007">
    <property type="protein sequence ID" value="KAG6516810.1"/>
    <property type="molecule type" value="Genomic_DNA"/>
</dbReference>
<dbReference type="GO" id="GO:0043130">
    <property type="term" value="F:ubiquitin binding"/>
    <property type="evidence" value="ECO:0007669"/>
    <property type="project" value="InterPro"/>
</dbReference>
<dbReference type="AlphaFoldDB" id="A0A8J5L7U4"/>
<evidence type="ECO:0000256" key="2">
    <source>
        <dbReference type="SAM" id="MobiDB-lite"/>
    </source>
</evidence>
<dbReference type="PANTHER" id="PTHR48459">
    <property type="entry name" value="CUE DOMAIN-CONTAINING PROTEIN"/>
    <property type="match status" value="1"/>
</dbReference>
<comment type="caution">
    <text evidence="4">The sequence shown here is derived from an EMBL/GenBank/DDBJ whole genome shotgun (WGS) entry which is preliminary data.</text>
</comment>
<proteinExistence type="predicted"/>
<dbReference type="PROSITE" id="PS51140">
    <property type="entry name" value="CUE"/>
    <property type="match status" value="1"/>
</dbReference>
<sequence length="720" mass="79214">MGFKAVFASLQDIFPQIDLRILKAVALEHPNDIDAAAESILVEILPSIATSYESSFALQDANEVVRVSTSDGKGKQPMFYEHQEEERTSNHLSGNELGHHVFILFFFIFYFAAEKGKQTVFYEHQDEEQTSNHLSGKEPVVWENAISSHGSTSASANTGSPCIVETDARDPQVSLASYSKELEHPASDINVFKELNTNSNSERNVKVNGLDLNHSGVLPSNQLFEPFMDALNDISQEDSDPLASFNLAQEDESPLEQPIIQPSIENSHTEANGMHDNNQTSYDQDSSASASFSYDQHPQLKSLDFDLNSMSKDKIMCDGSYSLNGSLEQSFQIEPPNAQNLSELELDDAVLDCITSGGGVKVCEVDNSKGYVVSKFATITSAFENTHSKCSEKDTTEFISYENGLQPNDDSLPTTLITRSGHFIDIEFLEGMLSDAKGEKESLSSAVELASNLMRDVELLEDRSKHAKEVASNAGQDILSKAEELKVMVVPAKEENDKLAGVIYGEKAILATEAQELQSRLLNLSNERNKSLSVIEEIRETLEIRIAAMKEEIAAAEREKLEKEAAARRVLNEQEAIMASIVEESKKLQEETEKNSKLREFLMDRGRIVDALQGEIAIICEDVMLLKQRVDSGLPSGRSVLGIPSGLSASSSSSHGGCKHSSSDVPVLELEDSTENLSVHDNIAATPSSAEGAKYVIEHSNDVDIDWEIVKDGIFRIFQE</sequence>
<evidence type="ECO:0000313" key="4">
    <source>
        <dbReference type="EMBL" id="KAG6516810.1"/>
    </source>
</evidence>
<evidence type="ECO:0000313" key="5">
    <source>
        <dbReference type="Proteomes" id="UP000734854"/>
    </source>
</evidence>